<protein>
    <recommendedName>
        <fullName evidence="7">ARID domain-containing protein</fullName>
    </recommendedName>
</protein>
<dbReference type="Gene3D" id="2.60.120.650">
    <property type="entry name" value="Cupin"/>
    <property type="match status" value="1"/>
</dbReference>
<gene>
    <name evidence="5" type="ORF">B9G98_00400</name>
</gene>
<dbReference type="InterPro" id="IPR001606">
    <property type="entry name" value="ARID_dom"/>
</dbReference>
<accession>A0A2T0FCT9</accession>
<dbReference type="Gene3D" id="1.10.150.60">
    <property type="entry name" value="ARID DNA-binding domain"/>
    <property type="match status" value="1"/>
</dbReference>
<dbReference type="InterPro" id="IPR036431">
    <property type="entry name" value="ARID_dom_sf"/>
</dbReference>
<dbReference type="Proteomes" id="UP000238350">
    <property type="component" value="Unassembled WGS sequence"/>
</dbReference>
<dbReference type="PROSITE" id="PS51011">
    <property type="entry name" value="ARID"/>
    <property type="match status" value="1"/>
</dbReference>
<feature type="region of interest" description="Disordered" evidence="1">
    <location>
        <begin position="1"/>
        <end position="79"/>
    </location>
</feature>
<dbReference type="GO" id="GO:0000785">
    <property type="term" value="C:chromatin"/>
    <property type="evidence" value="ECO:0007669"/>
    <property type="project" value="TreeGrafter"/>
</dbReference>
<dbReference type="OrthoDB" id="1678912at2759"/>
<dbReference type="InterPro" id="IPR003349">
    <property type="entry name" value="JmjN"/>
</dbReference>
<dbReference type="SUPFAM" id="SSF46774">
    <property type="entry name" value="ARID-like"/>
    <property type="match status" value="1"/>
</dbReference>
<dbReference type="STRING" id="45607.A0A2T0FCT9"/>
<dbReference type="CDD" id="cd16100">
    <property type="entry name" value="ARID"/>
    <property type="match status" value="1"/>
</dbReference>
<dbReference type="AlphaFoldDB" id="A0A2T0FCT9"/>
<dbReference type="EMBL" id="NDIQ01000001">
    <property type="protein sequence ID" value="PRT52780.1"/>
    <property type="molecule type" value="Genomic_DNA"/>
</dbReference>
<reference evidence="5 6" key="1">
    <citation type="submission" date="2017-04" db="EMBL/GenBank/DDBJ databases">
        <title>Genome sequencing of [Candida] sorbophila.</title>
        <authorList>
            <person name="Ahn J.O."/>
        </authorList>
    </citation>
    <scope>NUCLEOTIDE SEQUENCE [LARGE SCALE GENOMIC DNA]</scope>
    <source>
        <strain evidence="5 6">DS02</strain>
    </source>
</reference>
<organism evidence="5 6">
    <name type="scientific">Wickerhamiella sorbophila</name>
    <dbReference type="NCBI Taxonomy" id="45607"/>
    <lineage>
        <taxon>Eukaryota</taxon>
        <taxon>Fungi</taxon>
        <taxon>Dikarya</taxon>
        <taxon>Ascomycota</taxon>
        <taxon>Saccharomycotina</taxon>
        <taxon>Dipodascomycetes</taxon>
        <taxon>Dipodascales</taxon>
        <taxon>Trichomonascaceae</taxon>
        <taxon>Wickerhamiella</taxon>
    </lineage>
</organism>
<evidence type="ECO:0000259" key="2">
    <source>
        <dbReference type="PROSITE" id="PS51011"/>
    </source>
</evidence>
<feature type="domain" description="JmjC" evidence="4">
    <location>
        <begin position="381"/>
        <end position="524"/>
    </location>
</feature>
<dbReference type="GO" id="GO:0010468">
    <property type="term" value="P:regulation of gene expression"/>
    <property type="evidence" value="ECO:0007669"/>
    <property type="project" value="TreeGrafter"/>
</dbReference>
<name>A0A2T0FCT9_9ASCO</name>
<dbReference type="SMART" id="SM01014">
    <property type="entry name" value="ARID"/>
    <property type="match status" value="1"/>
</dbReference>
<dbReference type="PANTHER" id="PTHR10694:SF45">
    <property type="entry name" value="LYSINE-SPECIFIC DEMETHYLASE ELF6"/>
    <property type="match status" value="1"/>
</dbReference>
<dbReference type="Pfam" id="PF01388">
    <property type="entry name" value="ARID"/>
    <property type="match status" value="1"/>
</dbReference>
<evidence type="ECO:0000313" key="6">
    <source>
        <dbReference type="Proteomes" id="UP000238350"/>
    </source>
</evidence>
<sequence length="1014" mass="112615">MGFTPVNGPLAAGNGGNGSAGLNQTRPRKPARFAVLSEVGPPLKPQPESPTADPEAVTAGAPEVVVPEKKKSRPTNRFKTPLYSELQKKHATNLGSRTHLANVRSAPEVQATDADMVDFAAFLSTIEPIGKSHGIVKVALPPDYFSKPSTIDWNSIPFRSQRQAINIPPEVDTELGEKYVNALRHFHSRQQKPQEVPALATSRHAVDLYAFHFAVISRGGFITVGRTQTWPFVWDELGVGGNYPKLFHQRLKLFYRRYIAPFDDFLKENGVPIQDLQNPLVYGLNDPDPAFTLPFDITISKLSPAVNHATYCSQKSSATLLRGLLSHPARHRQGTSAIDLNETTFWNTMGSSTAITHKALMAQDPRTLPRLMQQDGTPNDDKTLLLHDITYSPWCLYSYINEDIEDDPPTAEVGSIFSSTPWLFSGHTTKISLVHDGGPRTWYCVPSEFRVKAGSLLLSNAMDPQRLGSQVPVYAADQSRGELVFIFPNALFMNFDHGYNIVESSSFWPVWQGLSSLPRATICVEHLLYNLARSNPSQELLNAVRQDIKDTWQKLSEELVYVKSSGLSVHRHNGLLTATLNSGELRHLLWIEVDGTAYDLKDYQRLNLENGLVVAHSDLEGVLGMFSSVLTEPDYGVLTYLKDNWQIGEFAAATINSIQSLRGVAALLSKKYPQGADWLATMAWTNGEQAREIAERHLLPMPPYPEADSRVVSVIRSTRVVVEGLQSLMKSLEISSITLPAAVEEAENLWKQAQSLGVSVQEMKSVATILTSLIALLKWINRCSALNLDNQTQITAEDLQRAIDLVNTVPDQQILGTTRGKRLQHIVQANLIVSNWVIPFKTANGNVDKFVRSELDYVRRLIQAVPLTNDTRNMANGILLASDLVLQTINPQPRLRPRISHVRPLAHFSALLTDAVAAYDNLQRQYPPIPQLLNDLMNNPAITGQISQNFVPFLSLRVVPDDIERMISVVSFSQPPPQAWSVPAFGVPQFTQPMNTPSAIIQPPMFLTRINRKL</sequence>
<dbReference type="Pfam" id="PF02373">
    <property type="entry name" value="JmjC"/>
    <property type="match status" value="1"/>
</dbReference>
<evidence type="ECO:0000259" key="3">
    <source>
        <dbReference type="PROSITE" id="PS51183"/>
    </source>
</evidence>
<comment type="caution">
    <text evidence="5">The sequence shown here is derived from an EMBL/GenBank/DDBJ whole genome shotgun (WGS) entry which is preliminary data.</text>
</comment>
<proteinExistence type="predicted"/>
<dbReference type="SMART" id="SM00501">
    <property type="entry name" value="BRIGHT"/>
    <property type="match status" value="1"/>
</dbReference>
<evidence type="ECO:0000313" key="5">
    <source>
        <dbReference type="EMBL" id="PRT52780.1"/>
    </source>
</evidence>
<dbReference type="GO" id="GO:0003677">
    <property type="term" value="F:DNA binding"/>
    <property type="evidence" value="ECO:0007669"/>
    <property type="project" value="InterPro"/>
</dbReference>
<evidence type="ECO:0000256" key="1">
    <source>
        <dbReference type="SAM" id="MobiDB-lite"/>
    </source>
</evidence>
<dbReference type="SMART" id="SM00558">
    <property type="entry name" value="JmjC"/>
    <property type="match status" value="1"/>
</dbReference>
<dbReference type="RefSeq" id="XP_024662726.1">
    <property type="nucleotide sequence ID" value="XM_024806958.1"/>
</dbReference>
<dbReference type="PROSITE" id="PS51183">
    <property type="entry name" value="JMJN"/>
    <property type="match status" value="1"/>
</dbReference>
<feature type="domain" description="JmjN" evidence="3">
    <location>
        <begin position="106"/>
        <end position="147"/>
    </location>
</feature>
<keyword evidence="6" id="KW-1185">Reference proteome</keyword>
<evidence type="ECO:0000259" key="4">
    <source>
        <dbReference type="PROSITE" id="PS51184"/>
    </source>
</evidence>
<dbReference type="GeneID" id="36514149"/>
<dbReference type="GO" id="GO:0005634">
    <property type="term" value="C:nucleus"/>
    <property type="evidence" value="ECO:0007669"/>
    <property type="project" value="TreeGrafter"/>
</dbReference>
<dbReference type="PROSITE" id="PS51184">
    <property type="entry name" value="JMJC"/>
    <property type="match status" value="1"/>
</dbReference>
<feature type="domain" description="ARID" evidence="2">
    <location>
        <begin position="173"/>
        <end position="267"/>
    </location>
</feature>
<dbReference type="GO" id="GO:0034647">
    <property type="term" value="F:histone H3K4me/H3K4me2/H3K4me3 demethylase activity"/>
    <property type="evidence" value="ECO:0007669"/>
    <property type="project" value="TreeGrafter"/>
</dbReference>
<dbReference type="PANTHER" id="PTHR10694">
    <property type="entry name" value="LYSINE-SPECIFIC DEMETHYLASE"/>
    <property type="match status" value="1"/>
</dbReference>
<dbReference type="InterPro" id="IPR003347">
    <property type="entry name" value="JmjC_dom"/>
</dbReference>
<evidence type="ECO:0008006" key="7">
    <source>
        <dbReference type="Google" id="ProtNLM"/>
    </source>
</evidence>